<dbReference type="EMBL" id="CAAALY010269670">
    <property type="protein sequence ID" value="VEL41510.1"/>
    <property type="molecule type" value="Genomic_DNA"/>
</dbReference>
<protein>
    <submittedName>
        <fullName evidence="1">Uncharacterized protein</fullName>
    </submittedName>
</protein>
<evidence type="ECO:0000313" key="2">
    <source>
        <dbReference type="Proteomes" id="UP000784294"/>
    </source>
</evidence>
<keyword evidence="2" id="KW-1185">Reference proteome</keyword>
<dbReference type="AlphaFoldDB" id="A0A448XPA4"/>
<dbReference type="Proteomes" id="UP000784294">
    <property type="component" value="Unassembled WGS sequence"/>
</dbReference>
<proteinExistence type="predicted"/>
<gene>
    <name evidence="1" type="ORF">PXEA_LOCUS34950</name>
</gene>
<accession>A0A448XPA4</accession>
<evidence type="ECO:0000313" key="1">
    <source>
        <dbReference type="EMBL" id="VEL41510.1"/>
    </source>
</evidence>
<comment type="caution">
    <text evidence="1">The sequence shown here is derived from an EMBL/GenBank/DDBJ whole genome shotgun (WGS) entry which is preliminary data.</text>
</comment>
<sequence>MQGQLSELVATRRQVPPLGLVTQSGGGQTLESLGGEALDRLEMCDPGRGSAGRQQFISPILAPCLGIQVAYFTQVPTNTLVLRQRCDEVVVCSTTRRNSNLLSPLHLLFVGASCHFVAGLRLNLPARRKKGVVVTTGPPNPSTPANPQTCAQAGDDMYWLGNISTCSQSLSTIRSQPGSADCVVLFHNSRRHFNTMPRLSRLRAPALSPPRPDWACFGLLVVSTTAAPRSGLRCATWPLLSPIHLPAIPRAMSGRCRCDPLSDAAKVASSHSRALYHTCLPSTRTSLTNLCL</sequence>
<organism evidence="1 2">
    <name type="scientific">Protopolystoma xenopodis</name>
    <dbReference type="NCBI Taxonomy" id="117903"/>
    <lineage>
        <taxon>Eukaryota</taxon>
        <taxon>Metazoa</taxon>
        <taxon>Spiralia</taxon>
        <taxon>Lophotrochozoa</taxon>
        <taxon>Platyhelminthes</taxon>
        <taxon>Monogenea</taxon>
        <taxon>Polyopisthocotylea</taxon>
        <taxon>Polystomatidea</taxon>
        <taxon>Polystomatidae</taxon>
        <taxon>Protopolystoma</taxon>
    </lineage>
</organism>
<reference evidence="1" key="1">
    <citation type="submission" date="2018-11" db="EMBL/GenBank/DDBJ databases">
        <authorList>
            <consortium name="Pathogen Informatics"/>
        </authorList>
    </citation>
    <scope>NUCLEOTIDE SEQUENCE</scope>
</reference>
<name>A0A448XPA4_9PLAT</name>